<organism evidence="1 2">
    <name type="scientific">Williamwhitmania taraxaci</name>
    <dbReference type="NCBI Taxonomy" id="1640674"/>
    <lineage>
        <taxon>Bacteria</taxon>
        <taxon>Pseudomonadati</taxon>
        <taxon>Bacteroidota</taxon>
        <taxon>Bacteroidia</taxon>
        <taxon>Bacteroidales</taxon>
        <taxon>Williamwhitmaniaceae</taxon>
        <taxon>Williamwhitmania</taxon>
    </lineage>
</organism>
<sequence length="76" mass="8051">MIWKACFELHGLPSRILVGLKGLPVKAQGAALCVSKDPIEQRILQKGYPTLAAALVCYAPAGGRHLFALYSKATGA</sequence>
<protein>
    <submittedName>
        <fullName evidence="1">Uncharacterized protein</fullName>
    </submittedName>
</protein>
<gene>
    <name evidence="1" type="ORF">SAMN05216323_11382</name>
</gene>
<dbReference type="EMBL" id="FMYP01000138">
    <property type="protein sequence ID" value="SDD33070.1"/>
    <property type="molecule type" value="Genomic_DNA"/>
</dbReference>
<name>A0A1G6TVD8_9BACT</name>
<dbReference type="Proteomes" id="UP000199452">
    <property type="component" value="Unassembled WGS sequence"/>
</dbReference>
<accession>A0A1G6TVD8</accession>
<evidence type="ECO:0000313" key="1">
    <source>
        <dbReference type="EMBL" id="SDD33070.1"/>
    </source>
</evidence>
<proteinExistence type="predicted"/>
<reference evidence="1 2" key="1">
    <citation type="submission" date="2016-09" db="EMBL/GenBank/DDBJ databases">
        <authorList>
            <person name="Capua I."/>
            <person name="De Benedictis P."/>
            <person name="Joannis T."/>
            <person name="Lombin L.H."/>
            <person name="Cattoli G."/>
        </authorList>
    </citation>
    <scope>NUCLEOTIDE SEQUENCE [LARGE SCALE GENOMIC DNA]</scope>
    <source>
        <strain evidence="1 2">A7P-90m</strain>
    </source>
</reference>
<evidence type="ECO:0000313" key="2">
    <source>
        <dbReference type="Proteomes" id="UP000199452"/>
    </source>
</evidence>
<dbReference type="AlphaFoldDB" id="A0A1G6TVD8"/>
<keyword evidence="2" id="KW-1185">Reference proteome</keyword>